<reference evidence="2" key="1">
    <citation type="submission" date="2016-09" db="EMBL/GenBank/DDBJ databases">
        <authorList>
            <person name="Capua I."/>
            <person name="De Benedictis P."/>
            <person name="Joannis T."/>
            <person name="Lombin L.H."/>
            <person name="Cattoli G."/>
        </authorList>
    </citation>
    <scope>NUCLEOTIDE SEQUENCE</scope>
    <source>
        <strain evidence="2">B9</strain>
    </source>
</reference>
<gene>
    <name evidence="2" type="ORF">CNECB9_3760094</name>
</gene>
<dbReference type="AlphaFoldDB" id="A0A1K0JDU8"/>
<feature type="compositionally biased region" description="Low complexity" evidence="1">
    <location>
        <begin position="70"/>
        <end position="93"/>
    </location>
</feature>
<sequence>MRKAIRALEKRRLLRLASHGDAVEALIRYAEASPGGKLPVHPAYLEARRILQQRAERLAGQSMVSLASGAEPPAADADAPAAPETHHPTTLPPMRKAQQW</sequence>
<accession>A0A1K0JDU8</accession>
<proteinExistence type="predicted"/>
<evidence type="ECO:0000256" key="1">
    <source>
        <dbReference type="SAM" id="MobiDB-lite"/>
    </source>
</evidence>
<evidence type="ECO:0000313" key="2">
    <source>
        <dbReference type="EMBL" id="SCU77911.1"/>
    </source>
</evidence>
<name>A0A1K0JDU8_CUPNE</name>
<dbReference type="EMBL" id="FMSH01000308">
    <property type="protein sequence ID" value="SCU77911.1"/>
    <property type="molecule type" value="Genomic_DNA"/>
</dbReference>
<protein>
    <submittedName>
        <fullName evidence="2">Uncharacterized protein</fullName>
    </submittedName>
</protein>
<organism evidence="2">
    <name type="scientific">Cupriavidus necator</name>
    <name type="common">Alcaligenes eutrophus</name>
    <name type="synonym">Ralstonia eutropha</name>
    <dbReference type="NCBI Taxonomy" id="106590"/>
    <lineage>
        <taxon>Bacteria</taxon>
        <taxon>Pseudomonadati</taxon>
        <taxon>Pseudomonadota</taxon>
        <taxon>Betaproteobacteria</taxon>
        <taxon>Burkholderiales</taxon>
        <taxon>Burkholderiaceae</taxon>
        <taxon>Cupriavidus</taxon>
    </lineage>
</organism>
<feature type="region of interest" description="Disordered" evidence="1">
    <location>
        <begin position="65"/>
        <end position="100"/>
    </location>
</feature>